<dbReference type="SUPFAM" id="SSF52490">
    <property type="entry name" value="Tubulin nucleotide-binding domain-like"/>
    <property type="match status" value="1"/>
</dbReference>
<dbReference type="SUPFAM" id="SSF55307">
    <property type="entry name" value="Tubulin C-terminal domain-like"/>
    <property type="match status" value="1"/>
</dbReference>
<dbReference type="GO" id="GO:0003924">
    <property type="term" value="F:GTPase activity"/>
    <property type="evidence" value="ECO:0007669"/>
    <property type="project" value="UniProtKB-UniRule"/>
</dbReference>
<dbReference type="InterPro" id="IPR045061">
    <property type="entry name" value="FtsZ/CetZ"/>
</dbReference>
<sequence>MDDIAQFDFPTDSPKIIKVIGVGGGGGNAVNHMYREGIHDVAFVVCNTDRKALEESPVPVKLQLGHEGLGAGNRPAKAKEATEESINEVQGMLNDGTKMVFITAGMGGGTGTGAAPTIARIAKEMDILTVGIVTIPFRWEGDKKIDQALDGVEEISKHVDALLVINNEKLGEIYPDLSVTSAFAKANDTLLIAAKSIAEIITMRGIINLDFNDVKTVMKDGGVAIMSTGYGEGESRVSEAIKNAQHSPLLNNNDIFNSKKVLLNISYSPDHELMMSEMDEIKDFMNRFNRDFETKFGMAEDPELEQKVKITLLATGFGIQDIHMKEMDDRITQRTAEEQKRLAELEEEEEQRRSRRETYYGKDANTKYQRLRRRHIYIFNPEDLDNADIISMVENSPTYQRDKSTLAAIKVKAEEAGILATEEAQEAESGGNGIITF</sequence>
<feature type="region of interest" description="Disordered" evidence="11">
    <location>
        <begin position="342"/>
        <end position="361"/>
    </location>
</feature>
<dbReference type="RefSeq" id="WP_118086345.1">
    <property type="nucleotide sequence ID" value="NZ_QSIW01000002.1"/>
</dbReference>
<dbReference type="Gene3D" id="3.30.1330.20">
    <property type="entry name" value="Tubulin/FtsZ, C-terminal domain"/>
    <property type="match status" value="1"/>
</dbReference>
<evidence type="ECO:0000256" key="9">
    <source>
        <dbReference type="NCBIfam" id="TIGR00065"/>
    </source>
</evidence>
<dbReference type="GO" id="GO:0000917">
    <property type="term" value="P:division septum assembly"/>
    <property type="evidence" value="ECO:0007669"/>
    <property type="project" value="UniProtKB-KW"/>
</dbReference>
<evidence type="ECO:0000256" key="11">
    <source>
        <dbReference type="SAM" id="MobiDB-lite"/>
    </source>
</evidence>
<feature type="domain" description="Tubulin/FtsZ 2-layer sandwich" evidence="13">
    <location>
        <begin position="207"/>
        <end position="326"/>
    </location>
</feature>
<feature type="binding site" evidence="8">
    <location>
        <position position="144"/>
    </location>
    <ligand>
        <name>GTP</name>
        <dbReference type="ChEBI" id="CHEBI:37565"/>
    </ligand>
</feature>
<feature type="binding site" evidence="8">
    <location>
        <begin position="24"/>
        <end position="28"/>
    </location>
    <ligand>
        <name>GTP</name>
        <dbReference type="ChEBI" id="CHEBI:37565"/>
    </ligand>
</feature>
<evidence type="ECO:0000256" key="6">
    <source>
        <dbReference type="ARBA" id="ARBA00023210"/>
    </source>
</evidence>
<dbReference type="Pfam" id="PF00091">
    <property type="entry name" value="Tubulin"/>
    <property type="match status" value="1"/>
</dbReference>
<evidence type="ECO:0000259" key="12">
    <source>
        <dbReference type="SMART" id="SM00864"/>
    </source>
</evidence>
<name>A0A7J5LQM1_BACSE</name>
<accession>A0A7J5LQM1</accession>
<dbReference type="InterPro" id="IPR036525">
    <property type="entry name" value="Tubulin/FtsZ_GTPase_sf"/>
</dbReference>
<keyword evidence="5 8" id="KW-0342">GTP-binding</keyword>
<dbReference type="InterPro" id="IPR008280">
    <property type="entry name" value="Tub_FtsZ_C"/>
</dbReference>
<dbReference type="GO" id="GO:0032153">
    <property type="term" value="C:cell division site"/>
    <property type="evidence" value="ECO:0007669"/>
    <property type="project" value="UniProtKB-UniRule"/>
</dbReference>
<keyword evidence="3 8" id="KW-0132">Cell division</keyword>
<comment type="subunit">
    <text evidence="8">Homodimer. Polymerizes to form a dynamic ring structure in a strictly GTP-dependent manner. Interacts directly with several other division proteins.</text>
</comment>
<proteinExistence type="inferred from homology"/>
<feature type="compositionally biased region" description="Basic and acidic residues" evidence="11">
    <location>
        <begin position="342"/>
        <end position="360"/>
    </location>
</feature>
<dbReference type="Proteomes" id="UP000431177">
    <property type="component" value="Unassembled WGS sequence"/>
</dbReference>
<dbReference type="PANTHER" id="PTHR30314:SF3">
    <property type="entry name" value="MITOCHONDRIAL DIVISION PROTEIN FSZA"/>
    <property type="match status" value="1"/>
</dbReference>
<dbReference type="InterPro" id="IPR037103">
    <property type="entry name" value="Tubulin/FtsZ-like_C"/>
</dbReference>
<dbReference type="InterPro" id="IPR024757">
    <property type="entry name" value="FtsZ_C"/>
</dbReference>
<dbReference type="GO" id="GO:0005525">
    <property type="term" value="F:GTP binding"/>
    <property type="evidence" value="ECO:0007669"/>
    <property type="project" value="UniProtKB-UniRule"/>
</dbReference>
<dbReference type="PRINTS" id="PR00423">
    <property type="entry name" value="CELLDVISFTSZ"/>
</dbReference>
<reference evidence="14 15" key="1">
    <citation type="journal article" date="2019" name="Nat. Med.">
        <title>A library of human gut bacterial isolates paired with longitudinal multiomics data enables mechanistic microbiome research.</title>
        <authorList>
            <person name="Poyet M."/>
            <person name="Groussin M."/>
            <person name="Gibbons S.M."/>
            <person name="Avila-Pacheco J."/>
            <person name="Jiang X."/>
            <person name="Kearney S.M."/>
            <person name="Perrotta A.R."/>
            <person name="Berdy B."/>
            <person name="Zhao S."/>
            <person name="Lieberman T.D."/>
            <person name="Swanson P.K."/>
            <person name="Smith M."/>
            <person name="Roesemann S."/>
            <person name="Alexander J.E."/>
            <person name="Rich S.A."/>
            <person name="Livny J."/>
            <person name="Vlamakis H."/>
            <person name="Clish C."/>
            <person name="Bullock K."/>
            <person name="Deik A."/>
            <person name="Scott J."/>
            <person name="Pierce K.A."/>
            <person name="Xavier R.J."/>
            <person name="Alm E.J."/>
        </authorList>
    </citation>
    <scope>NUCLEOTIDE SEQUENCE [LARGE SCALE GENOMIC DNA]</scope>
    <source>
        <strain evidence="14 15">BIOML-A2</strain>
    </source>
</reference>
<dbReference type="Gene3D" id="3.40.50.1440">
    <property type="entry name" value="Tubulin/FtsZ, GTPase domain"/>
    <property type="match status" value="1"/>
</dbReference>
<keyword evidence="2 8" id="KW-0963">Cytoplasm</keyword>
<dbReference type="FunFam" id="3.40.50.1440:FF:000023">
    <property type="entry name" value="Cell division protein FtsZ"/>
    <property type="match status" value="1"/>
</dbReference>
<evidence type="ECO:0000256" key="7">
    <source>
        <dbReference type="ARBA" id="ARBA00023306"/>
    </source>
</evidence>
<evidence type="ECO:0000256" key="2">
    <source>
        <dbReference type="ARBA" id="ARBA00022490"/>
    </source>
</evidence>
<evidence type="ECO:0000313" key="14">
    <source>
        <dbReference type="EMBL" id="KAB5329807.1"/>
    </source>
</evidence>
<dbReference type="GO" id="GO:0051258">
    <property type="term" value="P:protein polymerization"/>
    <property type="evidence" value="ECO:0007669"/>
    <property type="project" value="UniProtKB-UniRule"/>
</dbReference>
<organism evidence="14 15">
    <name type="scientific">Bacteroides stercoris</name>
    <dbReference type="NCBI Taxonomy" id="46506"/>
    <lineage>
        <taxon>Bacteria</taxon>
        <taxon>Pseudomonadati</taxon>
        <taxon>Bacteroidota</taxon>
        <taxon>Bacteroidia</taxon>
        <taxon>Bacteroidales</taxon>
        <taxon>Bacteroidaceae</taxon>
        <taxon>Bacteroides</taxon>
    </lineage>
</organism>
<dbReference type="EMBL" id="WCLA01000005">
    <property type="protein sequence ID" value="KAB5329807.1"/>
    <property type="molecule type" value="Genomic_DNA"/>
</dbReference>
<evidence type="ECO:0000259" key="13">
    <source>
        <dbReference type="SMART" id="SM00865"/>
    </source>
</evidence>
<evidence type="ECO:0000256" key="10">
    <source>
        <dbReference type="RuleBase" id="RU000631"/>
    </source>
</evidence>
<dbReference type="PROSITE" id="PS01135">
    <property type="entry name" value="FTSZ_2"/>
    <property type="match status" value="1"/>
</dbReference>
<dbReference type="InterPro" id="IPR020805">
    <property type="entry name" value="Cell_div_FtsZ_CS"/>
</dbReference>
<dbReference type="SMART" id="SM00864">
    <property type="entry name" value="Tubulin"/>
    <property type="match status" value="1"/>
</dbReference>
<dbReference type="InterPro" id="IPR018316">
    <property type="entry name" value="Tubulin/FtsZ_2-layer-sand-dom"/>
</dbReference>
<dbReference type="AlphaFoldDB" id="A0A7J5LQM1"/>
<comment type="subcellular location">
    <subcellularLocation>
        <location evidence="8">Cytoplasm</location>
    </subcellularLocation>
    <text evidence="8">Assembles at midcell at the inner surface of the cytoplasmic membrane.</text>
</comment>
<protein>
    <recommendedName>
        <fullName evidence="8 9">Cell division protein FtsZ</fullName>
    </recommendedName>
</protein>
<evidence type="ECO:0000256" key="5">
    <source>
        <dbReference type="ARBA" id="ARBA00023134"/>
    </source>
</evidence>
<dbReference type="InterPro" id="IPR000158">
    <property type="entry name" value="Cell_div_FtsZ"/>
</dbReference>
<comment type="function">
    <text evidence="8 10">Essential cell division protein that forms a contractile ring structure (Z ring) at the future cell division site. The regulation of the ring assembly controls the timing and the location of cell division. One of the functions of the FtsZ ring is to recruit other cell division proteins to the septum to produce a new cell wall between the dividing cells. Binds GTP and shows GTPase activity.</text>
</comment>
<gene>
    <name evidence="8 14" type="primary">ftsZ</name>
    <name evidence="14" type="ORF">F9950_03975</name>
</gene>
<evidence type="ECO:0000256" key="8">
    <source>
        <dbReference type="HAMAP-Rule" id="MF_00909"/>
    </source>
</evidence>
<dbReference type="GO" id="GO:0043093">
    <property type="term" value="P:FtsZ-dependent cytokinesis"/>
    <property type="evidence" value="ECO:0007669"/>
    <property type="project" value="UniProtKB-UniRule"/>
</dbReference>
<dbReference type="GO" id="GO:0005737">
    <property type="term" value="C:cytoplasm"/>
    <property type="evidence" value="ECO:0007669"/>
    <property type="project" value="UniProtKB-SubCell"/>
</dbReference>
<dbReference type="CDD" id="cd02201">
    <property type="entry name" value="FtsZ_type1"/>
    <property type="match status" value="1"/>
</dbReference>
<dbReference type="InterPro" id="IPR003008">
    <property type="entry name" value="Tubulin_FtsZ_GTPase"/>
</dbReference>
<evidence type="ECO:0000256" key="3">
    <source>
        <dbReference type="ARBA" id="ARBA00022618"/>
    </source>
</evidence>
<feature type="binding site" evidence="8">
    <location>
        <begin position="109"/>
        <end position="111"/>
    </location>
    <ligand>
        <name>GTP</name>
        <dbReference type="ChEBI" id="CHEBI:37565"/>
    </ligand>
</feature>
<comment type="similarity">
    <text evidence="1 8 10">Belongs to the FtsZ family.</text>
</comment>
<dbReference type="PANTHER" id="PTHR30314">
    <property type="entry name" value="CELL DIVISION PROTEIN FTSZ-RELATED"/>
    <property type="match status" value="1"/>
</dbReference>
<keyword evidence="6 8" id="KW-0717">Septation</keyword>
<dbReference type="Pfam" id="PF12327">
    <property type="entry name" value="FtsZ_C"/>
    <property type="match status" value="1"/>
</dbReference>
<keyword evidence="7 8" id="KW-0131">Cell cycle</keyword>
<dbReference type="HAMAP" id="MF_00909">
    <property type="entry name" value="FtsZ"/>
    <property type="match status" value="1"/>
</dbReference>
<feature type="binding site" evidence="8">
    <location>
        <position position="140"/>
    </location>
    <ligand>
        <name>GTP</name>
        <dbReference type="ChEBI" id="CHEBI:37565"/>
    </ligand>
</feature>
<evidence type="ECO:0000256" key="1">
    <source>
        <dbReference type="ARBA" id="ARBA00009690"/>
    </source>
</evidence>
<feature type="binding site" evidence="8">
    <location>
        <position position="187"/>
    </location>
    <ligand>
        <name>GTP</name>
        <dbReference type="ChEBI" id="CHEBI:37565"/>
    </ligand>
</feature>
<keyword evidence="4 8" id="KW-0547">Nucleotide-binding</keyword>
<comment type="caution">
    <text evidence="14">The sequence shown here is derived from an EMBL/GenBank/DDBJ whole genome shotgun (WGS) entry which is preliminary data.</text>
</comment>
<evidence type="ECO:0000256" key="4">
    <source>
        <dbReference type="ARBA" id="ARBA00022741"/>
    </source>
</evidence>
<dbReference type="SMART" id="SM00865">
    <property type="entry name" value="Tubulin_C"/>
    <property type="match status" value="1"/>
</dbReference>
<dbReference type="NCBIfam" id="TIGR00065">
    <property type="entry name" value="ftsZ"/>
    <property type="match status" value="1"/>
</dbReference>
<evidence type="ECO:0000313" key="15">
    <source>
        <dbReference type="Proteomes" id="UP000431177"/>
    </source>
</evidence>
<feature type="domain" description="Tubulin/FtsZ GTPase" evidence="12">
    <location>
        <begin position="16"/>
        <end position="205"/>
    </location>
</feature>